<evidence type="ECO:0000313" key="1">
    <source>
        <dbReference type="EMBL" id="GAI85052.1"/>
    </source>
</evidence>
<organism evidence="1">
    <name type="scientific">marine sediment metagenome</name>
    <dbReference type="NCBI Taxonomy" id="412755"/>
    <lineage>
        <taxon>unclassified sequences</taxon>
        <taxon>metagenomes</taxon>
        <taxon>ecological metagenomes</taxon>
    </lineage>
</organism>
<protein>
    <submittedName>
        <fullName evidence="1">Uncharacterized protein</fullName>
    </submittedName>
</protein>
<proteinExistence type="predicted"/>
<sequence length="79" mass="9012">MLVSSISFWEAALLNKKGKIEIKDVESWRNELLANTSLVLIVQANNNKATLVTKDPNIKKYPCIELKIALRYDPVKRRG</sequence>
<dbReference type="AlphaFoldDB" id="X1RWC0"/>
<reference evidence="1" key="1">
    <citation type="journal article" date="2014" name="Front. Microbiol.">
        <title>High frequency of phylogenetically diverse reductive dehalogenase-homologous genes in deep subseafloor sedimentary metagenomes.</title>
        <authorList>
            <person name="Kawai M."/>
            <person name="Futagami T."/>
            <person name="Toyoda A."/>
            <person name="Takaki Y."/>
            <person name="Nishi S."/>
            <person name="Hori S."/>
            <person name="Arai W."/>
            <person name="Tsubouchi T."/>
            <person name="Morono Y."/>
            <person name="Uchiyama I."/>
            <person name="Ito T."/>
            <person name="Fujiyama A."/>
            <person name="Inagaki F."/>
            <person name="Takami H."/>
        </authorList>
    </citation>
    <scope>NUCLEOTIDE SEQUENCE</scope>
    <source>
        <strain evidence="1">Expedition CK06-06</strain>
    </source>
</reference>
<name>X1RWC0_9ZZZZ</name>
<gene>
    <name evidence="1" type="ORF">S12H4_17410</name>
</gene>
<accession>X1RWC0</accession>
<dbReference type="EMBL" id="BARW01008506">
    <property type="protein sequence ID" value="GAI85052.1"/>
    <property type="molecule type" value="Genomic_DNA"/>
</dbReference>
<comment type="caution">
    <text evidence="1">The sequence shown here is derived from an EMBL/GenBank/DDBJ whole genome shotgun (WGS) entry which is preliminary data.</text>
</comment>